<dbReference type="EMBL" id="VSRR010014308">
    <property type="protein sequence ID" value="MPC56857.1"/>
    <property type="molecule type" value="Genomic_DNA"/>
</dbReference>
<feature type="compositionally biased region" description="Basic and acidic residues" evidence="1">
    <location>
        <begin position="95"/>
        <end position="109"/>
    </location>
</feature>
<feature type="region of interest" description="Disordered" evidence="1">
    <location>
        <begin position="89"/>
        <end position="110"/>
    </location>
</feature>
<reference evidence="2 3" key="1">
    <citation type="submission" date="2019-05" db="EMBL/GenBank/DDBJ databases">
        <title>Another draft genome of Portunus trituberculatus and its Hox gene families provides insights of decapod evolution.</title>
        <authorList>
            <person name="Jeong J.-H."/>
            <person name="Song I."/>
            <person name="Kim S."/>
            <person name="Choi T."/>
            <person name="Kim D."/>
            <person name="Ryu S."/>
            <person name="Kim W."/>
        </authorList>
    </citation>
    <scope>NUCLEOTIDE SEQUENCE [LARGE SCALE GENOMIC DNA]</scope>
    <source>
        <tissue evidence="2">Muscle</tissue>
    </source>
</reference>
<accession>A0A5B7GHY6</accession>
<dbReference type="Proteomes" id="UP000324222">
    <property type="component" value="Unassembled WGS sequence"/>
</dbReference>
<comment type="caution">
    <text evidence="2">The sequence shown here is derived from an EMBL/GenBank/DDBJ whole genome shotgun (WGS) entry which is preliminary data.</text>
</comment>
<protein>
    <submittedName>
        <fullName evidence="2">Uncharacterized protein</fullName>
    </submittedName>
</protein>
<gene>
    <name evidence="2" type="ORF">E2C01_050823</name>
</gene>
<organism evidence="2 3">
    <name type="scientific">Portunus trituberculatus</name>
    <name type="common">Swimming crab</name>
    <name type="synonym">Neptunus trituberculatus</name>
    <dbReference type="NCBI Taxonomy" id="210409"/>
    <lineage>
        <taxon>Eukaryota</taxon>
        <taxon>Metazoa</taxon>
        <taxon>Ecdysozoa</taxon>
        <taxon>Arthropoda</taxon>
        <taxon>Crustacea</taxon>
        <taxon>Multicrustacea</taxon>
        <taxon>Malacostraca</taxon>
        <taxon>Eumalacostraca</taxon>
        <taxon>Eucarida</taxon>
        <taxon>Decapoda</taxon>
        <taxon>Pleocyemata</taxon>
        <taxon>Brachyura</taxon>
        <taxon>Eubrachyura</taxon>
        <taxon>Portunoidea</taxon>
        <taxon>Portunidae</taxon>
        <taxon>Portuninae</taxon>
        <taxon>Portunus</taxon>
    </lineage>
</organism>
<sequence>MCVLRRDQLNGTLFSDAGSNPKAIAGWRLYQDRVLKGVPEGEKTLSPPRVTVAALVERPRVSHASLVSCGTSIAEQRLQVFLPFPEGDKRRSKVTRVEDTQPEDTDAHGQRQCTSVARITPGEPRTRRGKTLLPIRLRRLRDDCPGSDSAILCHADVPYPTAPHPSSSSPTKAAPFAVSCGRDEEHFTFIHNFTTLIPAKTPACVYLPPWCLCVLVLYLQLPPVPAESLPCPCLTCTCRFSAPYLASCRSDWHSLRGDAARPPDPLRRRDCRADGSFDPCVLSAEELATLMQTRPPISAIDWALCGPRWTVHSSSKL</sequence>
<keyword evidence="3" id="KW-1185">Reference proteome</keyword>
<evidence type="ECO:0000256" key="1">
    <source>
        <dbReference type="SAM" id="MobiDB-lite"/>
    </source>
</evidence>
<name>A0A5B7GHY6_PORTR</name>
<dbReference type="AlphaFoldDB" id="A0A5B7GHY6"/>
<evidence type="ECO:0000313" key="3">
    <source>
        <dbReference type="Proteomes" id="UP000324222"/>
    </source>
</evidence>
<proteinExistence type="predicted"/>
<evidence type="ECO:0000313" key="2">
    <source>
        <dbReference type="EMBL" id="MPC56857.1"/>
    </source>
</evidence>